<gene>
    <name evidence="2" type="ORF">PAHAL_4G279400</name>
</gene>
<dbReference type="Gramene" id="PVH48215">
    <property type="protein sequence ID" value="PVH48215"/>
    <property type="gene ID" value="PAHAL_4G279400"/>
</dbReference>
<evidence type="ECO:0000313" key="2">
    <source>
        <dbReference type="EMBL" id="PVH48215.1"/>
    </source>
</evidence>
<dbReference type="AlphaFoldDB" id="A0A2T8JE90"/>
<feature type="region of interest" description="Disordered" evidence="1">
    <location>
        <begin position="1"/>
        <end position="20"/>
    </location>
</feature>
<organism evidence="2">
    <name type="scientific">Panicum hallii</name>
    <dbReference type="NCBI Taxonomy" id="206008"/>
    <lineage>
        <taxon>Eukaryota</taxon>
        <taxon>Viridiplantae</taxon>
        <taxon>Streptophyta</taxon>
        <taxon>Embryophyta</taxon>
        <taxon>Tracheophyta</taxon>
        <taxon>Spermatophyta</taxon>
        <taxon>Magnoliopsida</taxon>
        <taxon>Liliopsida</taxon>
        <taxon>Poales</taxon>
        <taxon>Poaceae</taxon>
        <taxon>PACMAD clade</taxon>
        <taxon>Panicoideae</taxon>
        <taxon>Panicodae</taxon>
        <taxon>Paniceae</taxon>
        <taxon>Panicinae</taxon>
        <taxon>Panicum</taxon>
        <taxon>Panicum sect. Panicum</taxon>
    </lineage>
</organism>
<accession>A0A2T8JE90</accession>
<dbReference type="EMBL" id="CM008049">
    <property type="protein sequence ID" value="PVH48215.1"/>
    <property type="molecule type" value="Genomic_DNA"/>
</dbReference>
<reference evidence="2" key="1">
    <citation type="submission" date="2018-04" db="EMBL/GenBank/DDBJ databases">
        <title>WGS assembly of Panicum hallii.</title>
        <authorList>
            <person name="Lovell J."/>
            <person name="Jenkins J."/>
            <person name="Lowry D."/>
            <person name="Mamidi S."/>
            <person name="Sreedasyam A."/>
            <person name="Weng X."/>
            <person name="Barry K."/>
            <person name="Bonette J."/>
            <person name="Campitelli B."/>
            <person name="Daum C."/>
            <person name="Gordon S."/>
            <person name="Gould B."/>
            <person name="Lipzen A."/>
            <person name="Macqueen A."/>
            <person name="Palacio-Mejia J."/>
            <person name="Plott C."/>
            <person name="Shakirov E."/>
            <person name="Shu S."/>
            <person name="Yoshinaga Y."/>
            <person name="Zane M."/>
            <person name="Rokhsar D."/>
            <person name="Grimwood J."/>
            <person name="Schmutz J."/>
            <person name="Juenger T."/>
        </authorList>
    </citation>
    <scope>NUCLEOTIDE SEQUENCE [LARGE SCALE GENOMIC DNA]</scope>
    <source>
        <strain evidence="2">FIL2</strain>
    </source>
</reference>
<protein>
    <submittedName>
        <fullName evidence="2">Uncharacterized protein</fullName>
    </submittedName>
</protein>
<feature type="region of interest" description="Disordered" evidence="1">
    <location>
        <begin position="60"/>
        <end position="91"/>
    </location>
</feature>
<evidence type="ECO:0000256" key="1">
    <source>
        <dbReference type="SAM" id="MobiDB-lite"/>
    </source>
</evidence>
<proteinExistence type="predicted"/>
<sequence>MSRSPRRCSERCETLGPPALSPLPPPLLLRRLRGGAPLATDMPPLLLPRILSISDVRHAAPIPSKSPPPRRIPTSTAAAPQIRRAAPWESS</sequence>
<dbReference type="Proteomes" id="UP000243499">
    <property type="component" value="Chromosome 4"/>
</dbReference>
<name>A0A2T8JE90_9POAL</name>